<name>A0ACC6QK82_9ACTN</name>
<dbReference type="Proteomes" id="UP001375539">
    <property type="component" value="Unassembled WGS sequence"/>
</dbReference>
<keyword evidence="2" id="KW-1185">Reference proteome</keyword>
<gene>
    <name evidence="1" type="ORF">WKI58_20015</name>
</gene>
<reference evidence="1" key="1">
    <citation type="submission" date="2024-03" db="EMBL/GenBank/DDBJ databases">
        <title>Novel Streptomyces species of biotechnological and ecological value are a feature of Machair soil.</title>
        <authorList>
            <person name="Prole J.R."/>
            <person name="Goodfellow M."/>
            <person name="Allenby N."/>
            <person name="Ward A.C."/>
        </authorList>
    </citation>
    <scope>NUCLEOTIDE SEQUENCE</scope>
    <source>
        <strain evidence="1">MS1.AVA.4</strain>
    </source>
</reference>
<dbReference type="EMBL" id="JBBKAI010000002">
    <property type="protein sequence ID" value="MEJ8658774.1"/>
    <property type="molecule type" value="Genomic_DNA"/>
</dbReference>
<evidence type="ECO:0000313" key="1">
    <source>
        <dbReference type="EMBL" id="MEJ8658774.1"/>
    </source>
</evidence>
<sequence length="238" mass="25590">MTRARRHGKPYEQGRLRLRAVLVGLVGVAALVAGTVLLVSLPQAVAEERAFRSATECRGAATRDCLRASWFTVESVKVHRGKDPGGWVRVSGADKAAGQVTFTGVGDFLDRVRPDERVAGTIWRGEIVVLSDEDAAQRTDSHPAGNSLFAAGFGIILVLGGGFGVHASQWWLRHQEAAAWRRTPVALTRSGWAAGLLSAWAFLLLLLLHERDASLGIYVALWAPAALAAGALLFHRGR</sequence>
<comment type="caution">
    <text evidence="1">The sequence shown here is derived from an EMBL/GenBank/DDBJ whole genome shotgun (WGS) entry which is preliminary data.</text>
</comment>
<organism evidence="1 2">
    <name type="scientific">Streptomyces pratisoli</name>
    <dbReference type="NCBI Taxonomy" id="3139917"/>
    <lineage>
        <taxon>Bacteria</taxon>
        <taxon>Bacillati</taxon>
        <taxon>Actinomycetota</taxon>
        <taxon>Actinomycetes</taxon>
        <taxon>Kitasatosporales</taxon>
        <taxon>Streptomycetaceae</taxon>
        <taxon>Streptomyces</taxon>
    </lineage>
</organism>
<accession>A0ACC6QK82</accession>
<evidence type="ECO:0000313" key="2">
    <source>
        <dbReference type="Proteomes" id="UP001375539"/>
    </source>
</evidence>
<proteinExistence type="predicted"/>
<protein>
    <submittedName>
        <fullName evidence="1">Uncharacterized protein</fullName>
    </submittedName>
</protein>